<reference evidence="1 2" key="1">
    <citation type="submission" date="2019-07" db="EMBL/GenBank/DDBJ databases">
        <title>Draft genome sequences of 15 bacterial species constituting the stable defined intestinal microbiota of the GM15 gnotobiotic mouse model.</title>
        <authorList>
            <person name="Elie C."/>
            <person name="Mathieu A."/>
            <person name="Saliou A."/>
            <person name="Darnaud M."/>
            <person name="Leulier F."/>
            <person name="Tamellini A."/>
        </authorList>
    </citation>
    <scope>NUCLEOTIDE SEQUENCE [LARGE SCALE GENOMIC DNA]</scope>
    <source>
        <strain evidence="2">ASF 502</strain>
    </source>
</reference>
<gene>
    <name evidence="1" type="ORF">FMM80_15495</name>
</gene>
<dbReference type="AlphaFoldDB" id="A0A9X5C8C8"/>
<protein>
    <submittedName>
        <fullName evidence="1">Uncharacterized protein</fullName>
    </submittedName>
</protein>
<dbReference type="RefSeq" id="WP_044990217.1">
    <property type="nucleotide sequence ID" value="NZ_VIRB01000094.1"/>
</dbReference>
<evidence type="ECO:0000313" key="1">
    <source>
        <dbReference type="EMBL" id="NDO69994.1"/>
    </source>
</evidence>
<evidence type="ECO:0000313" key="2">
    <source>
        <dbReference type="Proteomes" id="UP000474104"/>
    </source>
</evidence>
<dbReference type="EMBL" id="VIRB01000094">
    <property type="protein sequence ID" value="NDO69994.1"/>
    <property type="molecule type" value="Genomic_DNA"/>
</dbReference>
<dbReference type="OrthoDB" id="2041037at2"/>
<dbReference type="Proteomes" id="UP000474104">
    <property type="component" value="Unassembled WGS sequence"/>
</dbReference>
<name>A0A9X5C8C8_9FIRM</name>
<proteinExistence type="predicted"/>
<accession>A0A9X5C8C8</accession>
<organism evidence="1 2">
    <name type="scientific">Schaedlerella arabinosiphila</name>
    <dbReference type="NCBI Taxonomy" id="2044587"/>
    <lineage>
        <taxon>Bacteria</taxon>
        <taxon>Bacillati</taxon>
        <taxon>Bacillota</taxon>
        <taxon>Clostridia</taxon>
        <taxon>Lachnospirales</taxon>
        <taxon>Lachnospiraceae</taxon>
        <taxon>Schaedlerella</taxon>
    </lineage>
</organism>
<sequence length="130" mass="15404">MSLKDKKMIKKFPVLKCQSRFFGLCKIYTISIPEKDIEDEVKAFQKNMSTALKKEWYITFHTSENAIVVFREKIFVMSCKGIVPVYKKRIDTSHAKDKQRWDDMIQYAKSLGVPDEQCDFLPEDFTKQEY</sequence>
<comment type="caution">
    <text evidence="1">The sequence shown here is derived from an EMBL/GenBank/DDBJ whole genome shotgun (WGS) entry which is preliminary data.</text>
</comment>